<dbReference type="PaxDb" id="4113-PGSC0003DMT400091333"/>
<evidence type="ECO:0000313" key="3">
    <source>
        <dbReference type="Proteomes" id="UP000011115"/>
    </source>
</evidence>
<evidence type="ECO:0000313" key="2">
    <source>
        <dbReference type="EnsemblPlants" id="PGSC0003DMT400091333"/>
    </source>
</evidence>
<feature type="compositionally biased region" description="Polar residues" evidence="1">
    <location>
        <begin position="22"/>
        <end position="31"/>
    </location>
</feature>
<dbReference type="AlphaFoldDB" id="M1DMD0"/>
<organism evidence="2 3">
    <name type="scientific">Solanum tuberosum</name>
    <name type="common">Potato</name>
    <dbReference type="NCBI Taxonomy" id="4113"/>
    <lineage>
        <taxon>Eukaryota</taxon>
        <taxon>Viridiplantae</taxon>
        <taxon>Streptophyta</taxon>
        <taxon>Embryophyta</taxon>
        <taxon>Tracheophyta</taxon>
        <taxon>Spermatophyta</taxon>
        <taxon>Magnoliopsida</taxon>
        <taxon>eudicotyledons</taxon>
        <taxon>Gunneridae</taxon>
        <taxon>Pentapetalae</taxon>
        <taxon>asterids</taxon>
        <taxon>lamiids</taxon>
        <taxon>Solanales</taxon>
        <taxon>Solanaceae</taxon>
        <taxon>Solanoideae</taxon>
        <taxon>Solaneae</taxon>
        <taxon>Solanum</taxon>
    </lineage>
</organism>
<feature type="region of interest" description="Disordered" evidence="1">
    <location>
        <begin position="15"/>
        <end position="39"/>
    </location>
</feature>
<dbReference type="Gramene" id="PGSC0003DMT400091333">
    <property type="protein sequence ID" value="PGSC0003DMT400091333"/>
    <property type="gene ID" value="PGSC0003DMG400040904"/>
</dbReference>
<reference evidence="3" key="1">
    <citation type="journal article" date="2011" name="Nature">
        <title>Genome sequence and analysis of the tuber crop potato.</title>
        <authorList>
            <consortium name="The Potato Genome Sequencing Consortium"/>
        </authorList>
    </citation>
    <scope>NUCLEOTIDE SEQUENCE [LARGE SCALE GENOMIC DNA]</scope>
    <source>
        <strain evidence="3">cv. DM1-3 516 R44</strain>
    </source>
</reference>
<dbReference type="EnsemblPlants" id="PGSC0003DMT400091333">
    <property type="protein sequence ID" value="PGSC0003DMT400091333"/>
    <property type="gene ID" value="PGSC0003DMG400040904"/>
</dbReference>
<dbReference type="HOGENOM" id="CLU_2268568_0_0_1"/>
<proteinExistence type="predicted"/>
<dbReference type="InParanoid" id="M1DMD0"/>
<dbReference type="Proteomes" id="UP000011115">
    <property type="component" value="Unassembled WGS sequence"/>
</dbReference>
<evidence type="ECO:0000256" key="1">
    <source>
        <dbReference type="SAM" id="MobiDB-lite"/>
    </source>
</evidence>
<accession>M1DMD0</accession>
<keyword evidence="3" id="KW-1185">Reference proteome</keyword>
<reference evidence="2" key="2">
    <citation type="submission" date="2015-06" db="UniProtKB">
        <authorList>
            <consortium name="EnsemblPlants"/>
        </authorList>
    </citation>
    <scope>IDENTIFICATION</scope>
    <source>
        <strain evidence="2">DM1-3 516 R44</strain>
    </source>
</reference>
<sequence length="103" mass="11581">MVKSLQNIESGYVGCDDEKINDMTTQPQWPNESGYGDQLQLSTYQEEQVQNVEETTAGASSDYQVDPTFTGVLNNNECLLIDELGDFDDFMGENQEWLSELVS</sequence>
<name>M1DMD0_SOLTU</name>
<protein>
    <submittedName>
        <fullName evidence="2">Uncharacterized protein</fullName>
    </submittedName>
</protein>